<name>A0A366HDK5_9BURK</name>
<organism evidence="6 7">
    <name type="scientific">Eoetvoesiella caeni</name>
    <dbReference type="NCBI Taxonomy" id="645616"/>
    <lineage>
        <taxon>Bacteria</taxon>
        <taxon>Pseudomonadati</taxon>
        <taxon>Pseudomonadota</taxon>
        <taxon>Betaproteobacteria</taxon>
        <taxon>Burkholderiales</taxon>
        <taxon>Alcaligenaceae</taxon>
        <taxon>Eoetvoesiella</taxon>
    </lineage>
</organism>
<evidence type="ECO:0000259" key="5">
    <source>
        <dbReference type="PROSITE" id="PS50977"/>
    </source>
</evidence>
<feature type="domain" description="HTH tetR-type" evidence="5">
    <location>
        <begin position="25"/>
        <end position="85"/>
    </location>
</feature>
<evidence type="ECO:0000256" key="2">
    <source>
        <dbReference type="ARBA" id="ARBA00023125"/>
    </source>
</evidence>
<dbReference type="Pfam" id="PF00440">
    <property type="entry name" value="TetR_N"/>
    <property type="match status" value="1"/>
</dbReference>
<keyword evidence="3" id="KW-0804">Transcription</keyword>
<evidence type="ECO:0000313" key="7">
    <source>
        <dbReference type="Proteomes" id="UP000253628"/>
    </source>
</evidence>
<comment type="caution">
    <text evidence="6">The sequence shown here is derived from an EMBL/GenBank/DDBJ whole genome shotgun (WGS) entry which is preliminary data.</text>
</comment>
<dbReference type="InterPro" id="IPR001647">
    <property type="entry name" value="HTH_TetR"/>
</dbReference>
<reference evidence="6 7" key="1">
    <citation type="submission" date="2018-06" db="EMBL/GenBank/DDBJ databases">
        <title>Genomic Encyclopedia of Type Strains, Phase IV (KMG-IV): sequencing the most valuable type-strain genomes for metagenomic binning, comparative biology and taxonomic classification.</title>
        <authorList>
            <person name="Goeker M."/>
        </authorList>
    </citation>
    <scope>NUCLEOTIDE SEQUENCE [LARGE SCALE GENOMIC DNA]</scope>
    <source>
        <strain evidence="6 7">DSM 25520</strain>
    </source>
</reference>
<proteinExistence type="predicted"/>
<dbReference type="InterPro" id="IPR009057">
    <property type="entry name" value="Homeodomain-like_sf"/>
</dbReference>
<dbReference type="FunFam" id="1.10.10.60:FF:000141">
    <property type="entry name" value="TetR family transcriptional regulator"/>
    <property type="match status" value="1"/>
</dbReference>
<dbReference type="EMBL" id="QNRQ01000004">
    <property type="protein sequence ID" value="RBP39956.1"/>
    <property type="molecule type" value="Genomic_DNA"/>
</dbReference>
<dbReference type="PROSITE" id="PS50977">
    <property type="entry name" value="HTH_TETR_2"/>
    <property type="match status" value="1"/>
</dbReference>
<evidence type="ECO:0000256" key="1">
    <source>
        <dbReference type="ARBA" id="ARBA00023015"/>
    </source>
</evidence>
<dbReference type="GO" id="GO:0003700">
    <property type="term" value="F:DNA-binding transcription factor activity"/>
    <property type="evidence" value="ECO:0007669"/>
    <property type="project" value="TreeGrafter"/>
</dbReference>
<dbReference type="GO" id="GO:0000976">
    <property type="term" value="F:transcription cis-regulatory region binding"/>
    <property type="evidence" value="ECO:0007669"/>
    <property type="project" value="TreeGrafter"/>
</dbReference>
<dbReference type="AlphaFoldDB" id="A0A366HDK5"/>
<dbReference type="Proteomes" id="UP000253628">
    <property type="component" value="Unassembled WGS sequence"/>
</dbReference>
<keyword evidence="7" id="KW-1185">Reference proteome</keyword>
<dbReference type="OrthoDB" id="9809994at2"/>
<feature type="DNA-binding region" description="H-T-H motif" evidence="4">
    <location>
        <begin position="48"/>
        <end position="67"/>
    </location>
</feature>
<sequence length="217" mass="23843">MKPIGFLSQENKMTRTGRPLAMSTEDRKNEIHNAAEQLFGDRGYEKVTMAEIAAQAGMSKKTLYVHFADKEALLKSLVASSYSWPSNPLDSQLAEPVDGLKTRLKTIADHVLSERHLKLCRLAIGEGIGIAGLADTFYRMGIQASRQSLIAAVDQVEPSRRISNLNSDIWADMLFGATIGKVFIDALLTGKRPVMRHIYAGIDHVVATLFAGDLSKN</sequence>
<gene>
    <name evidence="6" type="ORF">DFR37_10450</name>
</gene>
<evidence type="ECO:0000256" key="3">
    <source>
        <dbReference type="ARBA" id="ARBA00023163"/>
    </source>
</evidence>
<protein>
    <submittedName>
        <fullName evidence="6">TetR family transcriptional regulator</fullName>
    </submittedName>
</protein>
<keyword evidence="2 4" id="KW-0238">DNA-binding</keyword>
<dbReference type="PANTHER" id="PTHR30055:SF234">
    <property type="entry name" value="HTH-TYPE TRANSCRIPTIONAL REGULATOR BETI"/>
    <property type="match status" value="1"/>
</dbReference>
<dbReference type="Gene3D" id="1.10.357.10">
    <property type="entry name" value="Tetracycline Repressor, domain 2"/>
    <property type="match status" value="1"/>
</dbReference>
<dbReference type="PRINTS" id="PR00455">
    <property type="entry name" value="HTHTETR"/>
</dbReference>
<dbReference type="PANTHER" id="PTHR30055">
    <property type="entry name" value="HTH-TYPE TRANSCRIPTIONAL REGULATOR RUTR"/>
    <property type="match status" value="1"/>
</dbReference>
<accession>A0A366HDK5</accession>
<evidence type="ECO:0000313" key="6">
    <source>
        <dbReference type="EMBL" id="RBP39956.1"/>
    </source>
</evidence>
<dbReference type="InterPro" id="IPR050109">
    <property type="entry name" value="HTH-type_TetR-like_transc_reg"/>
</dbReference>
<evidence type="ECO:0000256" key="4">
    <source>
        <dbReference type="PROSITE-ProRule" id="PRU00335"/>
    </source>
</evidence>
<keyword evidence="1" id="KW-0805">Transcription regulation</keyword>
<dbReference type="SUPFAM" id="SSF46689">
    <property type="entry name" value="Homeodomain-like"/>
    <property type="match status" value="1"/>
</dbReference>